<evidence type="ECO:0000256" key="7">
    <source>
        <dbReference type="ARBA" id="ARBA00022857"/>
    </source>
</evidence>
<proteinExistence type="inferred from homology"/>
<evidence type="ECO:0000256" key="4">
    <source>
        <dbReference type="ARBA" id="ARBA00022630"/>
    </source>
</evidence>
<dbReference type="Gene3D" id="1.10.150.900">
    <property type="match status" value="1"/>
</dbReference>
<dbReference type="Pfam" id="PF07992">
    <property type="entry name" value="Pyr_redox_2"/>
    <property type="match status" value="1"/>
</dbReference>
<feature type="domain" description="FAD/NAD(P)-binding" evidence="10">
    <location>
        <begin position="564"/>
        <end position="775"/>
    </location>
</feature>
<keyword evidence="7" id="KW-0521">NADP</keyword>
<reference evidence="11 12" key="1">
    <citation type="submission" date="2015-11" db="EMBL/GenBank/DDBJ databases">
        <title>Aspergillus lentulus strain IFM 54703T.</title>
        <authorList>
            <person name="Kusuya Y."/>
            <person name="Sakai K."/>
            <person name="Kamei K."/>
            <person name="Takahashi H."/>
            <person name="Yaguchi T."/>
        </authorList>
    </citation>
    <scope>NUCLEOTIDE SEQUENCE [LARGE SCALE GENOMIC DNA]</scope>
    <source>
        <strain evidence="11 12">IFM 54703</strain>
    </source>
</reference>
<dbReference type="EMBL" id="BCLY01000013">
    <property type="protein sequence ID" value="GAQ10020.1"/>
    <property type="molecule type" value="Genomic_DNA"/>
</dbReference>
<dbReference type="InterPro" id="IPR023753">
    <property type="entry name" value="FAD/NAD-binding_dom"/>
</dbReference>
<organism evidence="11 12">
    <name type="scientific">Aspergillus lentulus</name>
    <dbReference type="NCBI Taxonomy" id="293939"/>
    <lineage>
        <taxon>Eukaryota</taxon>
        <taxon>Fungi</taxon>
        <taxon>Dikarya</taxon>
        <taxon>Ascomycota</taxon>
        <taxon>Pezizomycotina</taxon>
        <taxon>Eurotiomycetes</taxon>
        <taxon>Eurotiomycetidae</taxon>
        <taxon>Eurotiales</taxon>
        <taxon>Aspergillaceae</taxon>
        <taxon>Aspergillus</taxon>
        <taxon>Aspergillus subgen. Fumigati</taxon>
    </lineage>
</organism>
<comment type="caution">
    <text evidence="11">The sequence shown here is derived from an EMBL/GenBank/DDBJ whole genome shotgun (WGS) entry which is preliminary data.</text>
</comment>
<evidence type="ECO:0000259" key="10">
    <source>
        <dbReference type="Pfam" id="PF07992"/>
    </source>
</evidence>
<comment type="similarity">
    <text evidence="3">Belongs to the FAD-binding monooxygenase family.</text>
</comment>
<evidence type="ECO:0000313" key="11">
    <source>
        <dbReference type="EMBL" id="GAQ10020.1"/>
    </source>
</evidence>
<dbReference type="PANTHER" id="PTHR43098">
    <property type="entry name" value="L-ORNITHINE N(5)-MONOOXYGENASE-RELATED"/>
    <property type="match status" value="1"/>
</dbReference>
<dbReference type="InterPro" id="IPR001261">
    <property type="entry name" value="ArgE/DapE_CS"/>
</dbReference>
<accession>A0AAN4PND9</accession>
<keyword evidence="8" id="KW-0560">Oxidoreductase</keyword>
<dbReference type="Pfam" id="PF01546">
    <property type="entry name" value="Peptidase_M20"/>
    <property type="match status" value="1"/>
</dbReference>
<dbReference type="SUPFAM" id="SSF53187">
    <property type="entry name" value="Zn-dependent exopeptidases"/>
    <property type="match status" value="1"/>
</dbReference>
<keyword evidence="6" id="KW-0274">FAD</keyword>
<protein>
    <submittedName>
        <fullName evidence="11">Baeyer-Villiger monooxygenase</fullName>
    </submittedName>
</protein>
<gene>
    <name evidence="11" type="ORF">ALT_7341</name>
</gene>
<sequence length="1095" mass="123362">MGSMPHLTTAIGLIIALTSVKFLSIPLLQQVLTFSHSSGHNQNNLCPLAPSVQSPLDGLLPSHRFIRDQSIRTRQADRLSKAVKIPTIIEEHMQDPYSDDFSPFLDFHGLLKSFFPLMYSNARIDYINRVGLVFTLNGTDQSLKPILFAAHQDVVPVDDPSKWTYPPFSGHFDGEWLWGRGASDCKNLVIGLLSVIEDLLAQEWHPTRTVMLAFGFDEEIQGQLGARSISSFLEQKYGRYSFEFITDEGGMGFENLANDEGDDDMVYALPSISEKGSLNVVLDLSVSGGHSSVPPPHTGIGIMSEIIYFLEREKLFAPLLGETHPTRQKLECQARHSPNYVESWLADILQSTDYAFAAQELALSRGPEFRFLLQTSQAADTFNGGIQANNLPENISASVNYRIAMHETPDTVKSRAIQIIAPIARKHNLTLFDFRDNPTSKGNNYLQLSTDKIELHPAPVSPIHDAVGTRFAGVIRSVFESVPSLKGKTVVVSGDIMQGNTDTIFYWNLSRNIYRWEPVRTGRALNIHGIDERIAIDAHLETMTFYYELIRAFNVPDDSSEKAHVIVGAGFAGITALYRLRKLGFKCRVLEKGSDIGGIWHWICYPGARVDSYVPSYEFSMPECWQDWEWTNNYPDYAEMRRYFDHCDEKLSIRQHVSFSTTVTGARYDESSNTWTVECNNGQSVRCKYLVLAVGFTSDKERFTHPDTHLFEGDVYYPYRWPEDGVEPDDKRVAIVGSGSTSVQIVQEWASKAKSLTVFQRTPNTAIPVHPKPFSPGEYTTLKSKYPTILETRKTSPSGLADAEPIARRTFDDPLDKQQRTYENLYQHGGLPFWVSSYKDMMHDEAANRQAYDFWVRKTRSRIISPRKRELLAPLQPPHPFGAKRPPLEQNYFEQFNRENVDVIDAKATPISTFTSDGIITSDNTVHHADILVFATGFKSVITALTSLGVQGIDGLRLEDLWAEGLLTYLGIMCHGFPNMFILDGPQAPSEMGNAPTNLEVQGDWIATVVEKMKSGSVDAVHPTVAAMEEWRDKVRTVTKRSLYRKAESRYMTSHAVEDELEPLYFGGGIPKYVEELNVSLTRWREAFIMKSSIQ</sequence>
<keyword evidence="9 11" id="KW-0503">Monooxygenase</keyword>
<dbReference type="Gene3D" id="3.40.630.10">
    <property type="entry name" value="Zn peptidases"/>
    <property type="match status" value="1"/>
</dbReference>
<evidence type="ECO:0000256" key="1">
    <source>
        <dbReference type="ARBA" id="ARBA00001974"/>
    </source>
</evidence>
<keyword evidence="4" id="KW-0285">Flavoprotein</keyword>
<dbReference type="GO" id="GO:0016787">
    <property type="term" value="F:hydrolase activity"/>
    <property type="evidence" value="ECO:0007669"/>
    <property type="project" value="UniProtKB-KW"/>
</dbReference>
<dbReference type="FunFam" id="1.10.150.900:FF:000003">
    <property type="entry name" value="N-fatty-acyl-amino acid synthase/hydrolase PM20D1"/>
    <property type="match status" value="1"/>
</dbReference>
<dbReference type="InterPro" id="IPR050775">
    <property type="entry name" value="FAD-binding_Monooxygenases"/>
</dbReference>
<name>A0AAN4PND9_ASPLE</name>
<dbReference type="Proteomes" id="UP000051487">
    <property type="component" value="Unassembled WGS sequence"/>
</dbReference>
<dbReference type="AlphaFoldDB" id="A0AAN4PND9"/>
<evidence type="ECO:0000256" key="8">
    <source>
        <dbReference type="ARBA" id="ARBA00023002"/>
    </source>
</evidence>
<dbReference type="PANTHER" id="PTHR43098:SF3">
    <property type="entry name" value="L-ORNITHINE N(5)-MONOOXYGENASE-RELATED"/>
    <property type="match status" value="1"/>
</dbReference>
<dbReference type="PROSITE" id="PS00758">
    <property type="entry name" value="ARGE_DAPE_CPG2_1"/>
    <property type="match status" value="1"/>
</dbReference>
<dbReference type="Gene3D" id="3.30.70.360">
    <property type="match status" value="1"/>
</dbReference>
<dbReference type="InterPro" id="IPR002933">
    <property type="entry name" value="Peptidase_M20"/>
</dbReference>
<evidence type="ECO:0000256" key="6">
    <source>
        <dbReference type="ARBA" id="ARBA00022827"/>
    </source>
</evidence>
<evidence type="ECO:0000313" key="12">
    <source>
        <dbReference type="Proteomes" id="UP000051487"/>
    </source>
</evidence>
<evidence type="ECO:0000256" key="2">
    <source>
        <dbReference type="ARBA" id="ARBA00006247"/>
    </source>
</evidence>
<dbReference type="GO" id="GO:0004497">
    <property type="term" value="F:monooxygenase activity"/>
    <property type="evidence" value="ECO:0007669"/>
    <property type="project" value="UniProtKB-KW"/>
</dbReference>
<dbReference type="CDD" id="cd05674">
    <property type="entry name" value="M20_yscS"/>
    <property type="match status" value="1"/>
</dbReference>
<keyword evidence="5" id="KW-0378">Hydrolase</keyword>
<dbReference type="SUPFAM" id="SSF55031">
    <property type="entry name" value="Bacterial exopeptidase dimerisation domain"/>
    <property type="match status" value="1"/>
</dbReference>
<dbReference type="InterPro" id="IPR036264">
    <property type="entry name" value="Bact_exopeptidase_dim_dom"/>
</dbReference>
<dbReference type="Gene3D" id="3.50.50.60">
    <property type="entry name" value="FAD/NAD(P)-binding domain"/>
    <property type="match status" value="3"/>
</dbReference>
<evidence type="ECO:0000256" key="9">
    <source>
        <dbReference type="ARBA" id="ARBA00023033"/>
    </source>
</evidence>
<evidence type="ECO:0000256" key="3">
    <source>
        <dbReference type="ARBA" id="ARBA00010139"/>
    </source>
</evidence>
<comment type="similarity">
    <text evidence="2">Belongs to the peptidase M20A family.</text>
</comment>
<dbReference type="InterPro" id="IPR036188">
    <property type="entry name" value="FAD/NAD-bd_sf"/>
</dbReference>
<comment type="cofactor">
    <cofactor evidence="1">
        <name>FAD</name>
        <dbReference type="ChEBI" id="CHEBI:57692"/>
    </cofactor>
</comment>
<evidence type="ECO:0000256" key="5">
    <source>
        <dbReference type="ARBA" id="ARBA00022801"/>
    </source>
</evidence>
<dbReference type="SUPFAM" id="SSF51905">
    <property type="entry name" value="FAD/NAD(P)-binding domain"/>
    <property type="match status" value="2"/>
</dbReference>